<feature type="domain" description="Ketosynthase family 3 (KS3)" evidence="4">
    <location>
        <begin position="1"/>
        <end position="403"/>
    </location>
</feature>
<comment type="caution">
    <text evidence="5">The sequence shown here is derived from an EMBL/GenBank/DDBJ whole genome shotgun (WGS) entry which is preliminary data.</text>
</comment>
<name>A0A3N4Z8S0_9MICO</name>
<proteinExistence type="inferred from homology"/>
<evidence type="ECO:0000313" key="5">
    <source>
        <dbReference type="EMBL" id="RPF22268.1"/>
    </source>
</evidence>
<dbReference type="Proteomes" id="UP000280501">
    <property type="component" value="Unassembled WGS sequence"/>
</dbReference>
<dbReference type="CDD" id="cd00834">
    <property type="entry name" value="KAS_I_II"/>
    <property type="match status" value="1"/>
</dbReference>
<keyword evidence="6" id="KW-1185">Reference proteome</keyword>
<sequence length="406" mass="42474">MEKVVITGMGSFSPIGKNVAEFEESLFAGRHGIATIDHFDTTDIAVRVGARITDYEPEQHFPANQVWRLDTYSQYGMIAAREAVHESGILDDVDPYRFGVFMSSGFGGIGTVLEEHRTLLEQGPRRVSSMLVPKWIGNMLSGLVAIEHGAHGSAVAHVAACASSAMSIGEGMRAIRHGYADAVICGGGEGIAQKLAVVGFQNLRALSTEADPDRACLPFDRHRSGFVMGEGGAALVLESESHAKARGATIHAEVSGYGTTNDASHVTAPAKDGEAVDRAITDALAEAGARDETVHVNAHGTGTPKNDRLEAAAIERILGGKAVVSSTKSMTGHLLGAAGATEAVAAVLALRRQAVPPTVGTSELDDDVRIDVVHGAARPVMLDRALSLSLGFGGHNTCLVLDRADG</sequence>
<protein>
    <submittedName>
        <fullName evidence="5">3-oxoacyl-[acyl-carrier-protein] synthase II</fullName>
    </submittedName>
</protein>
<accession>A0A3N4Z8S0</accession>
<dbReference type="PANTHER" id="PTHR11712">
    <property type="entry name" value="POLYKETIDE SYNTHASE-RELATED"/>
    <property type="match status" value="1"/>
</dbReference>
<evidence type="ECO:0000256" key="2">
    <source>
        <dbReference type="ARBA" id="ARBA00022679"/>
    </source>
</evidence>
<dbReference type="InterPro" id="IPR020841">
    <property type="entry name" value="PKS_Beta-ketoAc_synthase_dom"/>
</dbReference>
<gene>
    <name evidence="5" type="ORF">EDD34_2920</name>
</gene>
<evidence type="ECO:0000256" key="1">
    <source>
        <dbReference type="ARBA" id="ARBA00008467"/>
    </source>
</evidence>
<organism evidence="5 6">
    <name type="scientific">Myceligenerans xiligouense</name>
    <dbReference type="NCBI Taxonomy" id="253184"/>
    <lineage>
        <taxon>Bacteria</taxon>
        <taxon>Bacillati</taxon>
        <taxon>Actinomycetota</taxon>
        <taxon>Actinomycetes</taxon>
        <taxon>Micrococcales</taxon>
        <taxon>Promicromonosporaceae</taxon>
        <taxon>Myceligenerans</taxon>
    </lineage>
</organism>
<dbReference type="PROSITE" id="PS52004">
    <property type="entry name" value="KS3_2"/>
    <property type="match status" value="1"/>
</dbReference>
<dbReference type="InterPro" id="IPR016039">
    <property type="entry name" value="Thiolase-like"/>
</dbReference>
<dbReference type="SUPFAM" id="SSF53901">
    <property type="entry name" value="Thiolase-like"/>
    <property type="match status" value="2"/>
</dbReference>
<comment type="similarity">
    <text evidence="1 3">Belongs to the thiolase-like superfamily. Beta-ketoacyl-ACP synthases family.</text>
</comment>
<dbReference type="InterPro" id="IPR014030">
    <property type="entry name" value="Ketoacyl_synth_N"/>
</dbReference>
<dbReference type="GO" id="GO:0004315">
    <property type="term" value="F:3-oxoacyl-[acyl-carrier-protein] synthase activity"/>
    <property type="evidence" value="ECO:0007669"/>
    <property type="project" value="TreeGrafter"/>
</dbReference>
<dbReference type="InterPro" id="IPR000794">
    <property type="entry name" value="Beta-ketoacyl_synthase"/>
</dbReference>
<dbReference type="AlphaFoldDB" id="A0A3N4Z8S0"/>
<dbReference type="SMART" id="SM00825">
    <property type="entry name" value="PKS_KS"/>
    <property type="match status" value="1"/>
</dbReference>
<reference evidence="5 6" key="1">
    <citation type="submission" date="2018-11" db="EMBL/GenBank/DDBJ databases">
        <title>Sequencing the genomes of 1000 actinobacteria strains.</title>
        <authorList>
            <person name="Klenk H.-P."/>
        </authorList>
    </citation>
    <scope>NUCLEOTIDE SEQUENCE [LARGE SCALE GENOMIC DNA]</scope>
    <source>
        <strain evidence="5 6">DSM 15700</strain>
    </source>
</reference>
<dbReference type="FunFam" id="3.40.47.10:FF:000018">
    <property type="entry name" value="3-oxoacyl-[acyl-carrier-protein] synthase 2"/>
    <property type="match status" value="1"/>
</dbReference>
<dbReference type="Pfam" id="PF00109">
    <property type="entry name" value="ketoacyl-synt"/>
    <property type="match status" value="1"/>
</dbReference>
<dbReference type="GO" id="GO:0006633">
    <property type="term" value="P:fatty acid biosynthetic process"/>
    <property type="evidence" value="ECO:0007669"/>
    <property type="project" value="TreeGrafter"/>
</dbReference>
<dbReference type="RefSeq" id="WP_123815208.1">
    <property type="nucleotide sequence ID" value="NZ_RKQZ01000001.1"/>
</dbReference>
<dbReference type="Pfam" id="PF02801">
    <property type="entry name" value="Ketoacyl-synt_C"/>
    <property type="match status" value="1"/>
</dbReference>
<dbReference type="OrthoDB" id="9808669at2"/>
<evidence type="ECO:0000313" key="6">
    <source>
        <dbReference type="Proteomes" id="UP000280501"/>
    </source>
</evidence>
<keyword evidence="2 3" id="KW-0808">Transferase</keyword>
<dbReference type="InterPro" id="IPR014031">
    <property type="entry name" value="Ketoacyl_synth_C"/>
</dbReference>
<evidence type="ECO:0000256" key="3">
    <source>
        <dbReference type="RuleBase" id="RU003694"/>
    </source>
</evidence>
<dbReference type="GO" id="GO:0005829">
    <property type="term" value="C:cytosol"/>
    <property type="evidence" value="ECO:0007669"/>
    <property type="project" value="TreeGrafter"/>
</dbReference>
<dbReference type="EMBL" id="RKQZ01000001">
    <property type="protein sequence ID" value="RPF22268.1"/>
    <property type="molecule type" value="Genomic_DNA"/>
</dbReference>
<dbReference type="NCBIfam" id="NF005589">
    <property type="entry name" value="PRK07314.1"/>
    <property type="match status" value="1"/>
</dbReference>
<dbReference type="Gene3D" id="3.40.47.10">
    <property type="match status" value="2"/>
</dbReference>
<evidence type="ECO:0000259" key="4">
    <source>
        <dbReference type="PROSITE" id="PS52004"/>
    </source>
</evidence>
<dbReference type="PANTHER" id="PTHR11712:SF336">
    <property type="entry name" value="3-OXOACYL-[ACYL-CARRIER-PROTEIN] SYNTHASE, MITOCHONDRIAL"/>
    <property type="match status" value="1"/>
</dbReference>